<reference evidence="2" key="1">
    <citation type="journal article" date="2019" name="Sci. Rep.">
        <title>Draft genome of Tanacetum cinerariifolium, the natural source of mosquito coil.</title>
        <authorList>
            <person name="Yamashiro T."/>
            <person name="Shiraishi A."/>
            <person name="Satake H."/>
            <person name="Nakayama K."/>
        </authorList>
    </citation>
    <scope>NUCLEOTIDE SEQUENCE</scope>
</reference>
<dbReference type="EMBL" id="BKCJ010379334">
    <property type="protein sequence ID" value="GFA16687.1"/>
    <property type="molecule type" value="Genomic_DNA"/>
</dbReference>
<keyword evidence="1" id="KW-0472">Membrane</keyword>
<comment type="caution">
    <text evidence="2">The sequence shown here is derived from an EMBL/GenBank/DDBJ whole genome shotgun (WGS) entry which is preliminary data.</text>
</comment>
<feature type="transmembrane region" description="Helical" evidence="1">
    <location>
        <begin position="55"/>
        <end position="77"/>
    </location>
</feature>
<dbReference type="AlphaFoldDB" id="A0A699J747"/>
<protein>
    <submittedName>
        <fullName evidence="2">Uncharacterized protein</fullName>
    </submittedName>
</protein>
<gene>
    <name evidence="2" type="ORF">Tci_588659</name>
</gene>
<proteinExistence type="predicted"/>
<evidence type="ECO:0000256" key="1">
    <source>
        <dbReference type="SAM" id="Phobius"/>
    </source>
</evidence>
<keyword evidence="1" id="KW-0812">Transmembrane</keyword>
<evidence type="ECO:0000313" key="2">
    <source>
        <dbReference type="EMBL" id="GFA16687.1"/>
    </source>
</evidence>
<sequence length="103" mass="10360">MVVPVEMCNCGDVGGCHGGVAAAIGGGLDLAGCGAKNDERRGGLYKDVLLGRATFIFGLTGLIGVSTLSVVGLSAAFTNLTAGLDKMLSDAPVSDAEGLLFWR</sequence>
<keyword evidence="1" id="KW-1133">Transmembrane helix</keyword>
<name>A0A699J747_TANCI</name>
<organism evidence="2">
    <name type="scientific">Tanacetum cinerariifolium</name>
    <name type="common">Dalmatian daisy</name>
    <name type="synonym">Chrysanthemum cinerariifolium</name>
    <dbReference type="NCBI Taxonomy" id="118510"/>
    <lineage>
        <taxon>Eukaryota</taxon>
        <taxon>Viridiplantae</taxon>
        <taxon>Streptophyta</taxon>
        <taxon>Embryophyta</taxon>
        <taxon>Tracheophyta</taxon>
        <taxon>Spermatophyta</taxon>
        <taxon>Magnoliopsida</taxon>
        <taxon>eudicotyledons</taxon>
        <taxon>Gunneridae</taxon>
        <taxon>Pentapetalae</taxon>
        <taxon>asterids</taxon>
        <taxon>campanulids</taxon>
        <taxon>Asterales</taxon>
        <taxon>Asteraceae</taxon>
        <taxon>Asteroideae</taxon>
        <taxon>Anthemideae</taxon>
        <taxon>Anthemidinae</taxon>
        <taxon>Tanacetum</taxon>
    </lineage>
</organism>
<accession>A0A699J747</accession>